<dbReference type="InterPro" id="IPR013216">
    <property type="entry name" value="Methyltransf_11"/>
</dbReference>
<keyword evidence="6" id="KW-1185">Reference proteome</keyword>
<dbReference type="SUPFAM" id="SSF53335">
    <property type="entry name" value="S-adenosyl-L-methionine-dependent methyltransferases"/>
    <property type="match status" value="1"/>
</dbReference>
<comment type="similarity">
    <text evidence="1">Belongs to the methyltransferase superfamily.</text>
</comment>
<dbReference type="GO" id="GO:0032259">
    <property type="term" value="P:methylation"/>
    <property type="evidence" value="ECO:0007669"/>
    <property type="project" value="UniProtKB-KW"/>
</dbReference>
<keyword evidence="2 5" id="KW-0489">Methyltransferase</keyword>
<accession>A0A7X8SNM1</accession>
<proteinExistence type="inferred from homology"/>
<evidence type="ECO:0000256" key="1">
    <source>
        <dbReference type="ARBA" id="ARBA00008361"/>
    </source>
</evidence>
<sequence length="250" mass="29324">MKQVLDKFSSSSSSYKKFRPRYPDSLFEKIMEHVKDTNDVLDCGTGNGQATRYLSKNFKSVIGIDISKNQINNAESERNIWYLEGNANATRFKDESFDLITAAQSLHWFDLEAFNQEAIRLLRPGGVIALFGYNLFKVNPEIDEMISYFYYDVIGPYWDDERKILEEEYKNIPFDFEEIPQNEVVDMVVNWDLDQLYGYLHTWSSVKKYMEENPTHDPVDDLFKHLKPVWGEKSKHEVVFPVFLKVGIKK</sequence>
<name>A0A7X8SNM1_9BACT</name>
<protein>
    <submittedName>
        <fullName evidence="5">Class I SAM-dependent methyltransferase</fullName>
    </submittedName>
</protein>
<dbReference type="InterPro" id="IPR051052">
    <property type="entry name" value="Diverse_substrate_MTase"/>
</dbReference>
<dbReference type="EMBL" id="JABAIL010000007">
    <property type="protein sequence ID" value="NLR93539.1"/>
    <property type="molecule type" value="Genomic_DNA"/>
</dbReference>
<gene>
    <name evidence="5" type="ORF">HGP29_20240</name>
</gene>
<dbReference type="CDD" id="cd02440">
    <property type="entry name" value="AdoMet_MTases"/>
    <property type="match status" value="1"/>
</dbReference>
<dbReference type="RefSeq" id="WP_168884255.1">
    <property type="nucleotide sequence ID" value="NZ_JABAIL010000007.1"/>
</dbReference>
<keyword evidence="3 5" id="KW-0808">Transferase</keyword>
<comment type="caution">
    <text evidence="5">The sequence shown here is derived from an EMBL/GenBank/DDBJ whole genome shotgun (WGS) entry which is preliminary data.</text>
</comment>
<dbReference type="Gene3D" id="3.40.50.150">
    <property type="entry name" value="Vaccinia Virus protein VP39"/>
    <property type="match status" value="1"/>
</dbReference>
<organism evidence="5 6">
    <name type="scientific">Flammeovirga agarivorans</name>
    <dbReference type="NCBI Taxonomy" id="2726742"/>
    <lineage>
        <taxon>Bacteria</taxon>
        <taxon>Pseudomonadati</taxon>
        <taxon>Bacteroidota</taxon>
        <taxon>Cytophagia</taxon>
        <taxon>Cytophagales</taxon>
        <taxon>Flammeovirgaceae</taxon>
        <taxon>Flammeovirga</taxon>
    </lineage>
</organism>
<reference evidence="5 6" key="1">
    <citation type="submission" date="2020-04" db="EMBL/GenBank/DDBJ databases">
        <title>Flammeovirga sp. SR4, a novel species isolated from seawater.</title>
        <authorList>
            <person name="Wang X."/>
        </authorList>
    </citation>
    <scope>NUCLEOTIDE SEQUENCE [LARGE SCALE GENOMIC DNA]</scope>
    <source>
        <strain evidence="5 6">SR4</strain>
    </source>
</reference>
<dbReference type="Proteomes" id="UP000585050">
    <property type="component" value="Unassembled WGS sequence"/>
</dbReference>
<dbReference type="Pfam" id="PF08241">
    <property type="entry name" value="Methyltransf_11"/>
    <property type="match status" value="1"/>
</dbReference>
<dbReference type="AlphaFoldDB" id="A0A7X8SNM1"/>
<feature type="domain" description="Methyltransferase type 11" evidence="4">
    <location>
        <begin position="41"/>
        <end position="129"/>
    </location>
</feature>
<evidence type="ECO:0000256" key="2">
    <source>
        <dbReference type="ARBA" id="ARBA00022603"/>
    </source>
</evidence>
<evidence type="ECO:0000313" key="5">
    <source>
        <dbReference type="EMBL" id="NLR93539.1"/>
    </source>
</evidence>
<dbReference type="GO" id="GO:0008757">
    <property type="term" value="F:S-adenosylmethionine-dependent methyltransferase activity"/>
    <property type="evidence" value="ECO:0007669"/>
    <property type="project" value="InterPro"/>
</dbReference>
<dbReference type="PANTHER" id="PTHR44942:SF4">
    <property type="entry name" value="METHYLTRANSFERASE TYPE 11 DOMAIN-CONTAINING PROTEIN"/>
    <property type="match status" value="1"/>
</dbReference>
<evidence type="ECO:0000313" key="6">
    <source>
        <dbReference type="Proteomes" id="UP000585050"/>
    </source>
</evidence>
<evidence type="ECO:0000259" key="4">
    <source>
        <dbReference type="Pfam" id="PF08241"/>
    </source>
</evidence>
<evidence type="ECO:0000256" key="3">
    <source>
        <dbReference type="ARBA" id="ARBA00022679"/>
    </source>
</evidence>
<dbReference type="InterPro" id="IPR029063">
    <property type="entry name" value="SAM-dependent_MTases_sf"/>
</dbReference>
<dbReference type="PANTHER" id="PTHR44942">
    <property type="entry name" value="METHYLTRANSF_11 DOMAIN-CONTAINING PROTEIN"/>
    <property type="match status" value="1"/>
</dbReference>